<dbReference type="EMBL" id="JADCNM010000011">
    <property type="protein sequence ID" value="KAG0462339.1"/>
    <property type="molecule type" value="Genomic_DNA"/>
</dbReference>
<comment type="subcellular location">
    <subcellularLocation>
        <location evidence="1">Membrane</location>
    </subcellularLocation>
</comment>
<comment type="caution">
    <text evidence="8">The sequence shown here is derived from an EMBL/GenBank/DDBJ whole genome shotgun (WGS) entry which is preliminary data.</text>
</comment>
<protein>
    <recommendedName>
        <fullName evidence="7">SUN domain-containing protein</fullName>
    </recommendedName>
</protein>
<organism evidence="8 10">
    <name type="scientific">Vanilla planifolia</name>
    <name type="common">Vanilla</name>
    <dbReference type="NCBI Taxonomy" id="51239"/>
    <lineage>
        <taxon>Eukaryota</taxon>
        <taxon>Viridiplantae</taxon>
        <taxon>Streptophyta</taxon>
        <taxon>Embryophyta</taxon>
        <taxon>Tracheophyta</taxon>
        <taxon>Spermatophyta</taxon>
        <taxon>Magnoliopsida</taxon>
        <taxon>Liliopsida</taxon>
        <taxon>Asparagales</taxon>
        <taxon>Orchidaceae</taxon>
        <taxon>Vanilloideae</taxon>
        <taxon>Vanilleae</taxon>
        <taxon>Vanilla</taxon>
    </lineage>
</organism>
<dbReference type="InterPro" id="IPR012919">
    <property type="entry name" value="SUN_dom"/>
</dbReference>
<keyword evidence="10" id="KW-1185">Reference proteome</keyword>
<feature type="region of interest" description="Disordered" evidence="5">
    <location>
        <begin position="77"/>
        <end position="96"/>
    </location>
</feature>
<accession>A0A835Q0L3</accession>
<name>A0A835Q0L3_VANPL</name>
<evidence type="ECO:0000313" key="8">
    <source>
        <dbReference type="EMBL" id="KAG0460892.1"/>
    </source>
</evidence>
<feature type="transmembrane region" description="Helical" evidence="6">
    <location>
        <begin position="102"/>
        <end position="124"/>
    </location>
</feature>
<sequence>MMNSAPTNHNADLSPDATARGRMLVVVGENLKRKFIADGISGRSSDNLISNGKDLSHTIRGETVLERPRDLSQLRRRLLAPTASPRPKKSAHRRERSKGPTILSILTKVMLLLAALLYLGQAIWRWTAGAGKHANYPFAALDYDGRISEVEESLKKTAKMLQVQVDIVDRKIGSEISSLTRELTKQLEEGGALLEEELKKLELRTDEVGKFYTDLKGMNLLTKEELEKFLNELKSKRNLDELYNSVGLDEIRAVARDIIEKEIEKHTADGLGRVDYALVSGGARVVRHSEPYVFGRSSSWLSVAKGKSRVHSSAQKMLEPSFGEPGQCFPLHGSSGFVEIRLRAGIVPEAVTLEHVAKSVAYDRSSAPKDCQISGWFEGPEDDPTTKTGKIFVLTDFTYDLERSNVQTFSIPKSDAGIINMIRLDFFSNHGSSTLTCIYRLRVHGYELSSVEAMDTQPRL</sequence>
<dbReference type="PANTHER" id="PTHR12911:SF8">
    <property type="entry name" value="KLAROID PROTEIN-RELATED"/>
    <property type="match status" value="1"/>
</dbReference>
<feature type="domain" description="SUN" evidence="7">
    <location>
        <begin position="281"/>
        <end position="448"/>
    </location>
</feature>
<dbReference type="Gene3D" id="2.60.120.260">
    <property type="entry name" value="Galactose-binding domain-like"/>
    <property type="match status" value="1"/>
</dbReference>
<evidence type="ECO:0000313" key="9">
    <source>
        <dbReference type="EMBL" id="KAG0462339.1"/>
    </source>
</evidence>
<dbReference type="AlphaFoldDB" id="A0A835Q0L3"/>
<dbReference type="PROSITE" id="PS51469">
    <property type="entry name" value="SUN"/>
    <property type="match status" value="1"/>
</dbReference>
<dbReference type="EMBL" id="JADCNL010000011">
    <property type="protein sequence ID" value="KAG0460892.1"/>
    <property type="molecule type" value="Genomic_DNA"/>
</dbReference>
<dbReference type="GO" id="GO:0005635">
    <property type="term" value="C:nuclear envelope"/>
    <property type="evidence" value="ECO:0007669"/>
    <property type="project" value="UniProtKB-ARBA"/>
</dbReference>
<evidence type="ECO:0000256" key="4">
    <source>
        <dbReference type="ARBA" id="ARBA00023136"/>
    </source>
</evidence>
<dbReference type="GO" id="GO:0016020">
    <property type="term" value="C:membrane"/>
    <property type="evidence" value="ECO:0007669"/>
    <property type="project" value="UniProtKB-SubCell"/>
</dbReference>
<dbReference type="OrthoDB" id="342281at2759"/>
<dbReference type="GO" id="GO:0043495">
    <property type="term" value="F:protein-membrane adaptor activity"/>
    <property type="evidence" value="ECO:0007669"/>
    <property type="project" value="TreeGrafter"/>
</dbReference>
<evidence type="ECO:0000256" key="3">
    <source>
        <dbReference type="ARBA" id="ARBA00022989"/>
    </source>
</evidence>
<keyword evidence="3 6" id="KW-1133">Transmembrane helix</keyword>
<evidence type="ECO:0000256" key="5">
    <source>
        <dbReference type="SAM" id="MobiDB-lite"/>
    </source>
</evidence>
<keyword evidence="4 6" id="KW-0472">Membrane</keyword>
<dbReference type="Proteomes" id="UP000639772">
    <property type="component" value="Chromosome 11"/>
</dbReference>
<evidence type="ECO:0000256" key="1">
    <source>
        <dbReference type="ARBA" id="ARBA00004370"/>
    </source>
</evidence>
<dbReference type="PANTHER" id="PTHR12911">
    <property type="entry name" value="SAD1/UNC-84-LIKE PROTEIN-RELATED"/>
    <property type="match status" value="1"/>
</dbReference>
<proteinExistence type="predicted"/>
<evidence type="ECO:0000259" key="7">
    <source>
        <dbReference type="PROSITE" id="PS51469"/>
    </source>
</evidence>
<reference evidence="10 11" key="1">
    <citation type="journal article" date="2020" name="Nat. Food">
        <title>A phased Vanilla planifolia genome enables genetic improvement of flavour and production.</title>
        <authorList>
            <person name="Hasing T."/>
            <person name="Tang H."/>
            <person name="Brym M."/>
            <person name="Khazi F."/>
            <person name="Huang T."/>
            <person name="Chambers A.H."/>
        </authorList>
    </citation>
    <scope>NUCLEOTIDE SEQUENCE [LARGE SCALE GENOMIC DNA]</scope>
    <source>
        <tissue evidence="8">Leaf</tissue>
    </source>
</reference>
<keyword evidence="2 6" id="KW-0812">Transmembrane</keyword>
<evidence type="ECO:0000313" key="10">
    <source>
        <dbReference type="Proteomes" id="UP000636800"/>
    </source>
</evidence>
<evidence type="ECO:0000313" key="11">
    <source>
        <dbReference type="Proteomes" id="UP000639772"/>
    </source>
</evidence>
<evidence type="ECO:0000256" key="6">
    <source>
        <dbReference type="SAM" id="Phobius"/>
    </source>
</evidence>
<dbReference type="InterPro" id="IPR045119">
    <property type="entry name" value="SUN1-5"/>
</dbReference>
<feature type="compositionally biased region" description="Basic residues" evidence="5">
    <location>
        <begin position="86"/>
        <end position="96"/>
    </location>
</feature>
<dbReference type="Proteomes" id="UP000636800">
    <property type="component" value="Chromosome 11"/>
</dbReference>
<evidence type="ECO:0000256" key="2">
    <source>
        <dbReference type="ARBA" id="ARBA00022692"/>
    </source>
</evidence>
<dbReference type="Pfam" id="PF07738">
    <property type="entry name" value="Sad1_UNC"/>
    <property type="match status" value="1"/>
</dbReference>
<gene>
    <name evidence="9" type="ORF">HPP92_020815</name>
    <name evidence="8" type="ORF">HPP92_021189</name>
</gene>